<dbReference type="InterPro" id="IPR011990">
    <property type="entry name" value="TPR-like_helical_dom_sf"/>
</dbReference>
<feature type="repeat" description="TPR" evidence="1">
    <location>
        <begin position="129"/>
        <end position="162"/>
    </location>
</feature>
<feature type="repeat" description="TPR" evidence="1">
    <location>
        <begin position="268"/>
        <end position="301"/>
    </location>
</feature>
<dbReference type="PROSITE" id="PS50005">
    <property type="entry name" value="TPR"/>
    <property type="match status" value="4"/>
</dbReference>
<sequence length="510" mass="57083">MPRQWLRLLDPDIHQLRQEDGKSLAGSLSYGRALNGRSLHEEAQAVLDKALALDRGDGDLWFERIMAQGDHGTLEDLDELYAQLATLRAEHPQDPAVLRNMGFVRTLQQRSDDAEILLRQALSANGADPKALELMGLLFIQRESPQEAKTWLLKALSLQPRDPRSLRLLGITCMDLGDSKSAEVQFMAALEQDPDYFWGWHSLGELLLKRGDLEEGLRCIHRARCIQPREPASYFILSELFSEQGHMELAQGELHQLTSMTAPTEVLSEAYSMLGEIRRDLGDPEGATCYFSLASETDPGSADPWAALGDMARAECHWDEALRCYQEALARRPGAADLLVQTGYAHLHLNLPQEAEGLFLAALEADPGEYSAYLGLSECYRNLQRAEDQLAMVRLAMELAPEDPDVWNARGVALEVAGKAREATEAYEHALGLFPMHRKAANNLGFLLEKRMQAGETDLHDRAMEAWKRRLLICRDEGQSLKMATEHLVKLGVGEDTIRRWLERDPAPGS</sequence>
<dbReference type="AlphaFoldDB" id="A0AA48KBM0"/>
<dbReference type="SMART" id="SM00028">
    <property type="entry name" value="TPR"/>
    <property type="match status" value="9"/>
</dbReference>
<name>A0AA48KBM0_9BACT</name>
<dbReference type="KEGG" id="msil:METEAL_18270"/>
<evidence type="ECO:0008006" key="4">
    <source>
        <dbReference type="Google" id="ProtNLM"/>
    </source>
</evidence>
<gene>
    <name evidence="2" type="ORF">METEAL_18270</name>
</gene>
<accession>A0AA48KBM0</accession>
<evidence type="ECO:0000313" key="2">
    <source>
        <dbReference type="EMBL" id="BDU72653.1"/>
    </source>
</evidence>
<proteinExistence type="predicted"/>
<protein>
    <recommendedName>
        <fullName evidence="4">Tetratricopeptide repeat protein</fullName>
    </recommendedName>
</protein>
<reference evidence="3" key="1">
    <citation type="journal article" date="2023" name="Int. J. Syst. Evol. Microbiol.">
        <title>Mesoterricola silvestris gen. nov., sp. nov., Mesoterricola sediminis sp. nov., Geothrix oryzae sp. nov., Geothrix edaphica sp. nov., Geothrix rubra sp. nov., and Geothrix limicola sp. nov., six novel members of Acidobacteriota isolated from soils.</title>
        <authorList>
            <person name="Itoh H."/>
            <person name="Sugisawa Y."/>
            <person name="Mise K."/>
            <person name="Xu Z."/>
            <person name="Kuniyasu M."/>
            <person name="Ushijima N."/>
            <person name="Kawano K."/>
            <person name="Kobayashi E."/>
            <person name="Shiratori Y."/>
            <person name="Masuda Y."/>
            <person name="Senoo K."/>
        </authorList>
    </citation>
    <scope>NUCLEOTIDE SEQUENCE [LARGE SCALE GENOMIC DNA]</scope>
    <source>
        <strain evidence="3">W79</strain>
    </source>
</reference>
<dbReference type="SUPFAM" id="SSF48452">
    <property type="entry name" value="TPR-like"/>
    <property type="match status" value="2"/>
</dbReference>
<dbReference type="EMBL" id="AP027080">
    <property type="protein sequence ID" value="BDU72653.1"/>
    <property type="molecule type" value="Genomic_DNA"/>
</dbReference>
<evidence type="ECO:0000256" key="1">
    <source>
        <dbReference type="PROSITE-ProRule" id="PRU00339"/>
    </source>
</evidence>
<dbReference type="RefSeq" id="WP_316415565.1">
    <property type="nucleotide sequence ID" value="NZ_AP027080.1"/>
</dbReference>
<dbReference type="PANTHER" id="PTHR12558:SF13">
    <property type="entry name" value="CELL DIVISION CYCLE PROTEIN 27 HOMOLOG"/>
    <property type="match status" value="1"/>
</dbReference>
<keyword evidence="3" id="KW-1185">Reference proteome</keyword>
<dbReference type="Gene3D" id="1.25.40.10">
    <property type="entry name" value="Tetratricopeptide repeat domain"/>
    <property type="match status" value="2"/>
</dbReference>
<dbReference type="PANTHER" id="PTHR12558">
    <property type="entry name" value="CELL DIVISION CYCLE 16,23,27"/>
    <property type="match status" value="1"/>
</dbReference>
<dbReference type="Pfam" id="PF13432">
    <property type="entry name" value="TPR_16"/>
    <property type="match status" value="2"/>
</dbReference>
<dbReference type="InterPro" id="IPR019734">
    <property type="entry name" value="TPR_rpt"/>
</dbReference>
<dbReference type="Proteomes" id="UP001238179">
    <property type="component" value="Chromosome"/>
</dbReference>
<feature type="repeat" description="TPR" evidence="1">
    <location>
        <begin position="302"/>
        <end position="335"/>
    </location>
</feature>
<keyword evidence="1" id="KW-0802">TPR repeat</keyword>
<feature type="repeat" description="TPR" evidence="1">
    <location>
        <begin position="404"/>
        <end position="437"/>
    </location>
</feature>
<organism evidence="2 3">
    <name type="scientific">Mesoterricola silvestris</name>
    <dbReference type="NCBI Taxonomy" id="2927979"/>
    <lineage>
        <taxon>Bacteria</taxon>
        <taxon>Pseudomonadati</taxon>
        <taxon>Acidobacteriota</taxon>
        <taxon>Holophagae</taxon>
        <taxon>Holophagales</taxon>
        <taxon>Holophagaceae</taxon>
        <taxon>Mesoterricola</taxon>
    </lineage>
</organism>
<evidence type="ECO:0000313" key="3">
    <source>
        <dbReference type="Proteomes" id="UP001238179"/>
    </source>
</evidence>
<dbReference type="Pfam" id="PF13431">
    <property type="entry name" value="TPR_17"/>
    <property type="match status" value="1"/>
</dbReference>